<dbReference type="GO" id="GO:1902600">
    <property type="term" value="P:proton transmembrane transport"/>
    <property type="evidence" value="ECO:0007669"/>
    <property type="project" value="InterPro"/>
</dbReference>
<dbReference type="GO" id="GO:0015297">
    <property type="term" value="F:antiporter activity"/>
    <property type="evidence" value="ECO:0007669"/>
    <property type="project" value="UniProtKB-KW"/>
</dbReference>
<accession>A0A2N3VKC0</accession>
<evidence type="ECO:0000313" key="10">
    <source>
        <dbReference type="EMBL" id="PKV82050.1"/>
    </source>
</evidence>
<keyword evidence="6" id="KW-0406">Ion transport</keyword>
<evidence type="ECO:0000256" key="8">
    <source>
        <dbReference type="SAM" id="Phobius"/>
    </source>
</evidence>
<dbReference type="GO" id="GO:0005886">
    <property type="term" value="C:plasma membrane"/>
    <property type="evidence" value="ECO:0007669"/>
    <property type="project" value="UniProtKB-SubCell"/>
</dbReference>
<dbReference type="Proteomes" id="UP000233766">
    <property type="component" value="Unassembled WGS sequence"/>
</dbReference>
<dbReference type="PANTHER" id="PTHR32507">
    <property type="entry name" value="NA(+)/H(+) ANTIPORTER 1"/>
    <property type="match status" value="1"/>
</dbReference>
<protein>
    <submittedName>
        <fullName evidence="10">Sodium/proton antiporter (CPA1 family)</fullName>
    </submittedName>
</protein>
<dbReference type="PANTHER" id="PTHR32507:SF8">
    <property type="entry name" value="CNH1P"/>
    <property type="match status" value="1"/>
</dbReference>
<feature type="transmembrane region" description="Helical" evidence="8">
    <location>
        <begin position="193"/>
        <end position="213"/>
    </location>
</feature>
<evidence type="ECO:0000256" key="4">
    <source>
        <dbReference type="ARBA" id="ARBA00022692"/>
    </source>
</evidence>
<keyword evidence="7 8" id="KW-0472">Membrane</keyword>
<feature type="transmembrane region" description="Helical" evidence="8">
    <location>
        <begin position="114"/>
        <end position="135"/>
    </location>
</feature>
<keyword evidence="3" id="KW-0050">Antiport</keyword>
<organism evidence="10 11">
    <name type="scientific">Nocardia fluminea</name>
    <dbReference type="NCBI Taxonomy" id="134984"/>
    <lineage>
        <taxon>Bacteria</taxon>
        <taxon>Bacillati</taxon>
        <taxon>Actinomycetota</taxon>
        <taxon>Actinomycetes</taxon>
        <taxon>Mycobacteriales</taxon>
        <taxon>Nocardiaceae</taxon>
        <taxon>Nocardia</taxon>
    </lineage>
</organism>
<feature type="transmembrane region" description="Helical" evidence="8">
    <location>
        <begin position="331"/>
        <end position="350"/>
    </location>
</feature>
<evidence type="ECO:0000256" key="1">
    <source>
        <dbReference type="ARBA" id="ARBA00004651"/>
    </source>
</evidence>
<reference evidence="10 11" key="1">
    <citation type="submission" date="2017-12" db="EMBL/GenBank/DDBJ databases">
        <title>Sequencing the genomes of 1000 Actinobacteria strains.</title>
        <authorList>
            <person name="Klenk H.-P."/>
        </authorList>
    </citation>
    <scope>NUCLEOTIDE SEQUENCE [LARGE SCALE GENOMIC DNA]</scope>
    <source>
        <strain evidence="10 11">DSM 44489</strain>
    </source>
</reference>
<keyword evidence="5 8" id="KW-1133">Transmembrane helix</keyword>
<comment type="caution">
    <text evidence="10">The sequence shown here is derived from an EMBL/GenBank/DDBJ whole genome shotgun (WGS) entry which is preliminary data.</text>
</comment>
<evidence type="ECO:0000259" key="9">
    <source>
        <dbReference type="Pfam" id="PF00999"/>
    </source>
</evidence>
<keyword evidence="11" id="KW-1185">Reference proteome</keyword>
<evidence type="ECO:0000313" key="11">
    <source>
        <dbReference type="Proteomes" id="UP000233766"/>
    </source>
</evidence>
<dbReference type="AlphaFoldDB" id="A0A2N3VKC0"/>
<name>A0A2N3VKC0_9NOCA</name>
<evidence type="ECO:0000256" key="7">
    <source>
        <dbReference type="ARBA" id="ARBA00023136"/>
    </source>
</evidence>
<evidence type="ECO:0000256" key="3">
    <source>
        <dbReference type="ARBA" id="ARBA00022449"/>
    </source>
</evidence>
<keyword evidence="4 8" id="KW-0812">Transmembrane</keyword>
<feature type="domain" description="Cation/H+ exchanger transmembrane" evidence="9">
    <location>
        <begin position="16"/>
        <end position="384"/>
    </location>
</feature>
<evidence type="ECO:0000256" key="2">
    <source>
        <dbReference type="ARBA" id="ARBA00022448"/>
    </source>
</evidence>
<feature type="transmembrane region" description="Helical" evidence="8">
    <location>
        <begin position="225"/>
        <end position="255"/>
    </location>
</feature>
<gene>
    <name evidence="10" type="ORF">ATK86_6534</name>
</gene>
<proteinExistence type="predicted"/>
<evidence type="ECO:0000256" key="6">
    <source>
        <dbReference type="ARBA" id="ARBA00023065"/>
    </source>
</evidence>
<keyword evidence="2" id="KW-0813">Transport</keyword>
<feature type="transmembrane region" description="Helical" evidence="8">
    <location>
        <begin position="362"/>
        <end position="385"/>
    </location>
</feature>
<evidence type="ECO:0000256" key="5">
    <source>
        <dbReference type="ARBA" id="ARBA00022989"/>
    </source>
</evidence>
<dbReference type="EMBL" id="PJMW01000002">
    <property type="protein sequence ID" value="PKV82050.1"/>
    <property type="molecule type" value="Genomic_DNA"/>
</dbReference>
<sequence>MFLAIAVTMAIVLAWACVSRVFTRWSVTEPVAMIVAGAAVGLTDDEWLLASIDTSTALRVVEFGLALFLFSDATEIRERVARNTGVTRMLVAFVAGICLATVVGKFVLNLDSWPLLLIVACIVMPTDLLPAQSILRDSRITRRVRDTLNIESGLNDGLVAPIMLFALEAYRRAIDSEDAWGALGHALAAVAKAVLVGVPIGVAAGVGLSAAAARGWTDPRTVRCGILAIPVLTFAMGVAIDGNGFVAAFLAGIAFRATHRDIPGEPLELTERLGQFLGLGLWFIVGAIAVASPWLHWTVVVYGLLALTVFRMVPTWIALIGSRFTRSERVILCSLGPRGVASIVFGLLAMNSMADSPDTELVVGATLVVVCSSILLHGIGAPVVAARLGGAGRTEAAGEAV</sequence>
<dbReference type="Pfam" id="PF00999">
    <property type="entry name" value="Na_H_Exchanger"/>
    <property type="match status" value="1"/>
</dbReference>
<comment type="subcellular location">
    <subcellularLocation>
        <location evidence="1">Cell membrane</location>
        <topology evidence="1">Multi-pass membrane protein</topology>
    </subcellularLocation>
</comment>
<dbReference type="InterPro" id="IPR006153">
    <property type="entry name" value="Cation/H_exchanger_TM"/>
</dbReference>
<feature type="transmembrane region" description="Helical" evidence="8">
    <location>
        <begin position="90"/>
        <end position="108"/>
    </location>
</feature>
<feature type="transmembrane region" description="Helical" evidence="8">
    <location>
        <begin position="301"/>
        <end position="319"/>
    </location>
</feature>
<feature type="transmembrane region" description="Helical" evidence="8">
    <location>
        <begin position="276"/>
        <end position="295"/>
    </location>
</feature>